<sequence length="69" mass="7973">MRTDTEIKAEGMAALKGALDPVEVERFILLLRRDSFDYAEWQRSLWPEKKTSDIFDMGRKQAEAKTKGP</sequence>
<reference evidence="1 2" key="1">
    <citation type="submission" date="2011-10" db="EMBL/GenBank/DDBJ databases">
        <title>The Improved High-Quality Draft genome of Leptonema illini DSM 21528.</title>
        <authorList>
            <consortium name="US DOE Joint Genome Institute (JGI-PGF)"/>
            <person name="Lucas S."/>
            <person name="Copeland A."/>
            <person name="Lapidus A."/>
            <person name="Glavina del Rio T."/>
            <person name="Dalin E."/>
            <person name="Tice H."/>
            <person name="Bruce D."/>
            <person name="Goodwin L."/>
            <person name="Pitluck S."/>
            <person name="Peters L."/>
            <person name="Mikhailova N."/>
            <person name="Held B."/>
            <person name="Kyrpides N."/>
            <person name="Mavromatis K."/>
            <person name="Ivanova N."/>
            <person name="Markowitz V."/>
            <person name="Cheng J.-F."/>
            <person name="Hugenholtz P."/>
            <person name="Woyke T."/>
            <person name="Wu D."/>
            <person name="Gronow S."/>
            <person name="Wellnitz S."/>
            <person name="Brambilla E.-M."/>
            <person name="Klenk H.-P."/>
            <person name="Eisen J.A."/>
        </authorList>
    </citation>
    <scope>NUCLEOTIDE SEQUENCE [LARGE SCALE GENOMIC DNA]</scope>
    <source>
        <strain evidence="1 2">DSM 21528</strain>
    </source>
</reference>
<dbReference type="Proteomes" id="UP000005737">
    <property type="component" value="Unassembled WGS sequence"/>
</dbReference>
<evidence type="ECO:0000313" key="1">
    <source>
        <dbReference type="EMBL" id="EHQ06494.1"/>
    </source>
</evidence>
<dbReference type="HOGENOM" id="CLU_193886_0_0_12"/>
<protein>
    <submittedName>
        <fullName evidence="1">Uncharacterized protein</fullName>
    </submittedName>
</protein>
<proteinExistence type="predicted"/>
<keyword evidence="2" id="KW-1185">Reference proteome</keyword>
<accession>H2CDG1</accession>
<dbReference type="AlphaFoldDB" id="H2CDG1"/>
<evidence type="ECO:0000313" key="2">
    <source>
        <dbReference type="Proteomes" id="UP000005737"/>
    </source>
</evidence>
<organism evidence="1 2">
    <name type="scientific">Leptonema illini DSM 21528</name>
    <dbReference type="NCBI Taxonomy" id="929563"/>
    <lineage>
        <taxon>Bacteria</taxon>
        <taxon>Pseudomonadati</taxon>
        <taxon>Spirochaetota</taxon>
        <taxon>Spirochaetia</taxon>
        <taxon>Leptospirales</taxon>
        <taxon>Leptospiraceae</taxon>
        <taxon>Leptonema</taxon>
    </lineage>
</organism>
<dbReference type="RefSeq" id="WP_002772062.1">
    <property type="nucleotide sequence ID" value="NZ_JH597773.1"/>
</dbReference>
<gene>
    <name evidence="1" type="ORF">Lepil_1811</name>
</gene>
<dbReference type="EMBL" id="JH597773">
    <property type="protein sequence ID" value="EHQ06494.1"/>
    <property type="molecule type" value="Genomic_DNA"/>
</dbReference>
<name>H2CDG1_9LEPT</name>